<evidence type="ECO:0000256" key="4">
    <source>
        <dbReference type="ARBA" id="ARBA00022692"/>
    </source>
</evidence>
<organism evidence="10 11">
    <name type="scientific">Xylaria bambusicola</name>
    <dbReference type="NCBI Taxonomy" id="326684"/>
    <lineage>
        <taxon>Eukaryota</taxon>
        <taxon>Fungi</taxon>
        <taxon>Dikarya</taxon>
        <taxon>Ascomycota</taxon>
        <taxon>Pezizomycotina</taxon>
        <taxon>Sordariomycetes</taxon>
        <taxon>Xylariomycetidae</taxon>
        <taxon>Xylariales</taxon>
        <taxon>Xylariaceae</taxon>
        <taxon>Xylaria</taxon>
    </lineage>
</organism>
<keyword evidence="3" id="KW-0813">Transport</keyword>
<dbReference type="EMBL" id="JAWHQM010000003">
    <property type="protein sequence ID" value="KAK5625933.1"/>
    <property type="molecule type" value="Genomic_DNA"/>
</dbReference>
<proteinExistence type="inferred from homology"/>
<dbReference type="SUPFAM" id="SSF103473">
    <property type="entry name" value="MFS general substrate transporter"/>
    <property type="match status" value="1"/>
</dbReference>
<comment type="similarity">
    <text evidence="2">Belongs to the major facilitator superfamily. Sugar transporter (TC 2.A.1.1) family.</text>
</comment>
<keyword evidence="6 8" id="KW-0472">Membrane</keyword>
<evidence type="ECO:0000256" key="6">
    <source>
        <dbReference type="ARBA" id="ARBA00023136"/>
    </source>
</evidence>
<feature type="transmembrane region" description="Helical" evidence="8">
    <location>
        <begin position="87"/>
        <end position="114"/>
    </location>
</feature>
<dbReference type="PANTHER" id="PTHR48022:SF14">
    <property type="entry name" value="MAJOR FACILITATOR SUPERFAMILY (MFS) PROFILE DOMAIN-CONTAINING PROTEIN-RELATED"/>
    <property type="match status" value="1"/>
</dbReference>
<reference evidence="10 11" key="1">
    <citation type="submission" date="2023-10" db="EMBL/GenBank/DDBJ databases">
        <title>Draft genome sequence of Xylaria bambusicola isolate GMP-LS, the root and basal stem rot pathogen of sugarcane in Indonesia.</title>
        <authorList>
            <person name="Selvaraj P."/>
            <person name="Muralishankar V."/>
            <person name="Muruganantham S."/>
            <person name="Sp S."/>
            <person name="Haryani S."/>
            <person name="Lau K.J.X."/>
            <person name="Naqvi N.I."/>
        </authorList>
    </citation>
    <scope>NUCLEOTIDE SEQUENCE [LARGE SCALE GENOMIC DNA]</scope>
    <source>
        <strain evidence="10">GMP-LS</strain>
    </source>
</reference>
<evidence type="ECO:0000256" key="5">
    <source>
        <dbReference type="ARBA" id="ARBA00022989"/>
    </source>
</evidence>
<dbReference type="PANTHER" id="PTHR48022">
    <property type="entry name" value="PLASTIDIC GLUCOSE TRANSPORTER 4"/>
    <property type="match status" value="1"/>
</dbReference>
<accession>A0AAN7UCB4</accession>
<evidence type="ECO:0000256" key="8">
    <source>
        <dbReference type="SAM" id="Phobius"/>
    </source>
</evidence>
<dbReference type="Gene3D" id="1.20.1250.20">
    <property type="entry name" value="MFS general substrate transporter like domains"/>
    <property type="match status" value="1"/>
</dbReference>
<feature type="compositionally biased region" description="Basic and acidic residues" evidence="7">
    <location>
        <begin position="252"/>
        <end position="261"/>
    </location>
</feature>
<dbReference type="InterPro" id="IPR036259">
    <property type="entry name" value="MFS_trans_sf"/>
</dbReference>
<evidence type="ECO:0000313" key="11">
    <source>
        <dbReference type="Proteomes" id="UP001305414"/>
    </source>
</evidence>
<evidence type="ECO:0000256" key="3">
    <source>
        <dbReference type="ARBA" id="ARBA00022448"/>
    </source>
</evidence>
<sequence>MLICGAAAMKYYLPTLLEKLGLSTRVALMAGGIESTLKIGMTIIEMLLIDRLGRRVTLVSGTLAMGFALLINGVLGQVYPSNTNRAADIVCVVFIFVYALGYSMGFGPAAWVYGSEIFPTAVRARGLNFSASGTSIGSIVAAQVWPVGIETIGSKIYFFFMAINFACIPREREGERKQGKTVKDTLRHEPPMLTHVTQSQIILLFYPETKGVSLEDMGTLFNSSQRHLPTHDDGEGRSERISAAAAAAVPKPRGEDSNTAE</sequence>
<dbReference type="Pfam" id="PF00083">
    <property type="entry name" value="Sugar_tr"/>
    <property type="match status" value="1"/>
</dbReference>
<protein>
    <recommendedName>
        <fullName evidence="9">Major facilitator superfamily (MFS) profile domain-containing protein</fullName>
    </recommendedName>
</protein>
<keyword evidence="5 8" id="KW-1133">Transmembrane helix</keyword>
<dbReference type="InterPro" id="IPR003663">
    <property type="entry name" value="Sugar/inositol_transpt"/>
</dbReference>
<feature type="transmembrane region" description="Helical" evidence="8">
    <location>
        <begin position="56"/>
        <end position="75"/>
    </location>
</feature>
<evidence type="ECO:0000256" key="7">
    <source>
        <dbReference type="SAM" id="MobiDB-lite"/>
    </source>
</evidence>
<dbReference type="Proteomes" id="UP001305414">
    <property type="component" value="Unassembled WGS sequence"/>
</dbReference>
<dbReference type="GO" id="GO:0005351">
    <property type="term" value="F:carbohydrate:proton symporter activity"/>
    <property type="evidence" value="ECO:0007669"/>
    <property type="project" value="TreeGrafter"/>
</dbReference>
<dbReference type="AlphaFoldDB" id="A0AAN7UCB4"/>
<evidence type="ECO:0000259" key="9">
    <source>
        <dbReference type="PROSITE" id="PS50850"/>
    </source>
</evidence>
<feature type="domain" description="Major facilitator superfamily (MFS) profile" evidence="9">
    <location>
        <begin position="1"/>
        <end position="179"/>
    </location>
</feature>
<dbReference type="GO" id="GO:0016020">
    <property type="term" value="C:membrane"/>
    <property type="evidence" value="ECO:0007669"/>
    <property type="project" value="UniProtKB-SubCell"/>
</dbReference>
<keyword evidence="4 8" id="KW-0812">Transmembrane</keyword>
<dbReference type="InterPro" id="IPR020846">
    <property type="entry name" value="MFS_dom"/>
</dbReference>
<feature type="transmembrane region" description="Helical" evidence="8">
    <location>
        <begin position="126"/>
        <end position="145"/>
    </location>
</feature>
<dbReference type="InterPro" id="IPR005828">
    <property type="entry name" value="MFS_sugar_transport-like"/>
</dbReference>
<comment type="subcellular location">
    <subcellularLocation>
        <location evidence="1">Membrane</location>
        <topology evidence="1">Multi-pass membrane protein</topology>
    </subcellularLocation>
</comment>
<gene>
    <name evidence="10" type="ORF">RRF57_001649</name>
</gene>
<keyword evidence="11" id="KW-1185">Reference proteome</keyword>
<dbReference type="PRINTS" id="PR00171">
    <property type="entry name" value="SUGRTRNSPORT"/>
</dbReference>
<dbReference type="InterPro" id="IPR050360">
    <property type="entry name" value="MFS_Sugar_Transporters"/>
</dbReference>
<evidence type="ECO:0000256" key="2">
    <source>
        <dbReference type="ARBA" id="ARBA00010992"/>
    </source>
</evidence>
<feature type="compositionally biased region" description="Basic and acidic residues" evidence="7">
    <location>
        <begin position="229"/>
        <end position="240"/>
    </location>
</feature>
<feature type="region of interest" description="Disordered" evidence="7">
    <location>
        <begin position="223"/>
        <end position="261"/>
    </location>
</feature>
<dbReference type="PROSITE" id="PS50850">
    <property type="entry name" value="MFS"/>
    <property type="match status" value="1"/>
</dbReference>
<comment type="caution">
    <text evidence="10">The sequence shown here is derived from an EMBL/GenBank/DDBJ whole genome shotgun (WGS) entry which is preliminary data.</text>
</comment>
<name>A0AAN7UCB4_9PEZI</name>
<evidence type="ECO:0000256" key="1">
    <source>
        <dbReference type="ARBA" id="ARBA00004141"/>
    </source>
</evidence>
<evidence type="ECO:0000313" key="10">
    <source>
        <dbReference type="EMBL" id="KAK5625933.1"/>
    </source>
</evidence>